<feature type="compositionally biased region" description="Polar residues" evidence="1">
    <location>
        <begin position="161"/>
        <end position="170"/>
    </location>
</feature>
<feature type="compositionally biased region" description="Polar residues" evidence="1">
    <location>
        <begin position="372"/>
        <end position="381"/>
    </location>
</feature>
<comment type="caution">
    <text evidence="3">The sequence shown here is derived from an EMBL/GenBank/DDBJ whole genome shotgun (WGS) entry which is preliminary data.</text>
</comment>
<feature type="compositionally biased region" description="Gly residues" evidence="1">
    <location>
        <begin position="223"/>
        <end position="243"/>
    </location>
</feature>
<gene>
    <name evidence="3" type="ORF">SEUCBS140593_009900</name>
</gene>
<feature type="compositionally biased region" description="Polar residues" evidence="1">
    <location>
        <begin position="9"/>
        <end position="29"/>
    </location>
</feature>
<name>A0ABP0CYQ3_9PEZI</name>
<accession>A0ABP0CYQ3</accession>
<feature type="compositionally biased region" description="Gly residues" evidence="1">
    <location>
        <begin position="93"/>
        <end position="107"/>
    </location>
</feature>
<feature type="region of interest" description="Disordered" evidence="1">
    <location>
        <begin position="1"/>
        <end position="253"/>
    </location>
</feature>
<dbReference type="EMBL" id="CAWUHD010000177">
    <property type="protein sequence ID" value="CAK7237265.1"/>
    <property type="molecule type" value="Genomic_DNA"/>
</dbReference>
<feature type="compositionally biased region" description="Low complexity" evidence="1">
    <location>
        <begin position="522"/>
        <end position="551"/>
    </location>
</feature>
<proteinExistence type="predicted"/>
<feature type="compositionally biased region" description="Low complexity" evidence="1">
    <location>
        <begin position="382"/>
        <end position="397"/>
    </location>
</feature>
<dbReference type="PROSITE" id="PS50217">
    <property type="entry name" value="BZIP"/>
    <property type="match status" value="1"/>
</dbReference>
<dbReference type="InterPro" id="IPR004827">
    <property type="entry name" value="bZIP"/>
</dbReference>
<feature type="compositionally biased region" description="Pro residues" evidence="1">
    <location>
        <begin position="507"/>
        <end position="516"/>
    </location>
</feature>
<evidence type="ECO:0000313" key="3">
    <source>
        <dbReference type="EMBL" id="CAK7237265.1"/>
    </source>
</evidence>
<evidence type="ECO:0000259" key="2">
    <source>
        <dbReference type="PROSITE" id="PS50217"/>
    </source>
</evidence>
<evidence type="ECO:0000256" key="1">
    <source>
        <dbReference type="SAM" id="MobiDB-lite"/>
    </source>
</evidence>
<feature type="compositionally biased region" description="Low complexity" evidence="1">
    <location>
        <begin position="405"/>
        <end position="443"/>
    </location>
</feature>
<feature type="compositionally biased region" description="Low complexity" evidence="1">
    <location>
        <begin position="495"/>
        <end position="506"/>
    </location>
</feature>
<organism evidence="3 4">
    <name type="scientific">Sporothrix eucalyptigena</name>
    <dbReference type="NCBI Taxonomy" id="1812306"/>
    <lineage>
        <taxon>Eukaryota</taxon>
        <taxon>Fungi</taxon>
        <taxon>Dikarya</taxon>
        <taxon>Ascomycota</taxon>
        <taxon>Pezizomycotina</taxon>
        <taxon>Sordariomycetes</taxon>
        <taxon>Sordariomycetidae</taxon>
        <taxon>Ophiostomatales</taxon>
        <taxon>Ophiostomataceae</taxon>
        <taxon>Sporothrix</taxon>
    </lineage>
</organism>
<dbReference type="PROSITE" id="PS00036">
    <property type="entry name" value="BZIP_BASIC"/>
    <property type="match status" value="1"/>
</dbReference>
<dbReference type="Proteomes" id="UP001642482">
    <property type="component" value="Unassembled WGS sequence"/>
</dbReference>
<feature type="compositionally biased region" description="Low complexity" evidence="1">
    <location>
        <begin position="181"/>
        <end position="192"/>
    </location>
</feature>
<feature type="domain" description="BZIP" evidence="2">
    <location>
        <begin position="274"/>
        <end position="337"/>
    </location>
</feature>
<feature type="compositionally biased region" description="Low complexity" evidence="1">
    <location>
        <begin position="452"/>
        <end position="462"/>
    </location>
</feature>
<feature type="compositionally biased region" description="Polar residues" evidence="1">
    <location>
        <begin position="584"/>
        <end position="593"/>
    </location>
</feature>
<sequence length="618" mass="66119">MGFVPLTGATGSDQESSPQPSYAHTNSSFGPPPRRILTPKSPRRSSLGRPVAMGAPGSQHPLFPRNAETPPVPPIPPTMLHQSMSAPNVALGSGPGQGSGPGSGSGQIPGSVPGSYFPPHAAGQPPSMMPRDSPQRSFSQPYYSRDAGGHGDNHGSHSHTPEVQPTASTAHDTHHHHHHQQQQPPQQQDQQPPRFPFPPGHRPQGDYSSNTPNRIVSASSTSTGGGEGPWGPQGPAGGPGGGRSMSMSEGQQFITITPSFGEEIHVPVDVHQASKQADEKRLRNAGASARFRARKKEKDREAQLGIQRLESMNRELQKRNQELEAQREFYRNERNRLRHIMSQTPNMRDYAESGPPSPVSAYSSLPYAPEGSSMSQGNTPHPQQQQQAQIQPQQQQPLHARPHIHQQQPPQHQHQQPQRPYPHQHTPTHTQPPMYPPMSTAPDYPGPPPGHPSAAPESSSSGLERPAQRRRTDSGPNMEYYTPSYTTSAPPPPILSTTLPSALSSSLPPPLPPTGPPSRFHSMSPSPLSGSPSNPRLPPLRLDTPGSNAGSVGVGGGLATGPPTPEAGHSVSALPVPHYPPGTTAPSAYSRSYDTAGWAADAPSPHTQHPPPDPKYHR</sequence>
<evidence type="ECO:0000313" key="4">
    <source>
        <dbReference type="Proteomes" id="UP001642482"/>
    </source>
</evidence>
<feature type="region of interest" description="Disordered" evidence="1">
    <location>
        <begin position="330"/>
        <end position="618"/>
    </location>
</feature>
<reference evidence="3 4" key="1">
    <citation type="submission" date="2024-01" db="EMBL/GenBank/DDBJ databases">
        <authorList>
            <person name="Allen C."/>
            <person name="Tagirdzhanova G."/>
        </authorList>
    </citation>
    <scope>NUCLEOTIDE SEQUENCE [LARGE SCALE GENOMIC DNA]</scope>
</reference>
<keyword evidence="4" id="KW-1185">Reference proteome</keyword>
<feature type="compositionally biased region" description="Polar residues" evidence="1">
    <location>
        <begin position="206"/>
        <end position="216"/>
    </location>
</feature>
<dbReference type="CDD" id="cd14705">
    <property type="entry name" value="bZIP_Zip1"/>
    <property type="match status" value="1"/>
</dbReference>
<protein>
    <recommendedName>
        <fullName evidence="2">BZIP domain-containing protein</fullName>
    </recommendedName>
</protein>